<gene>
    <name evidence="1" type="ORF">UFOVP450_166</name>
</gene>
<protein>
    <submittedName>
        <fullName evidence="1">Uncharacterized protein</fullName>
    </submittedName>
</protein>
<evidence type="ECO:0000313" key="1">
    <source>
        <dbReference type="EMBL" id="CAB4143549.1"/>
    </source>
</evidence>
<organism evidence="1">
    <name type="scientific">uncultured Caudovirales phage</name>
    <dbReference type="NCBI Taxonomy" id="2100421"/>
    <lineage>
        <taxon>Viruses</taxon>
        <taxon>Duplodnaviria</taxon>
        <taxon>Heunggongvirae</taxon>
        <taxon>Uroviricota</taxon>
        <taxon>Caudoviricetes</taxon>
        <taxon>Peduoviridae</taxon>
        <taxon>Maltschvirus</taxon>
        <taxon>Maltschvirus maltsch</taxon>
    </lineage>
</organism>
<name>A0A6J5MIT2_9CAUD</name>
<reference evidence="1" key="1">
    <citation type="submission" date="2020-04" db="EMBL/GenBank/DDBJ databases">
        <authorList>
            <person name="Chiriac C."/>
            <person name="Salcher M."/>
            <person name="Ghai R."/>
            <person name="Kavagutti S V."/>
        </authorList>
    </citation>
    <scope>NUCLEOTIDE SEQUENCE</scope>
</reference>
<accession>A0A6J5MIT2</accession>
<dbReference type="EMBL" id="LR796421">
    <property type="protein sequence ID" value="CAB4143549.1"/>
    <property type="molecule type" value="Genomic_DNA"/>
</dbReference>
<proteinExistence type="predicted"/>
<sequence length="163" mass="19079">MSYYVTTEKKSFTDHKEGDTWEESGKTWTIKNGVKKTVTKMDAFRKQIVTPIACPKCSMKLQSPVHKWAWNTYRMCFNCVVDMEHEIQKAGKIEEYTKALYKANMESFYDDLEQFIKDYSKETTNMVTEDGLKETWDDTSGKVIEEIGNNELKALREKIDDIK</sequence>